<evidence type="ECO:0000313" key="1">
    <source>
        <dbReference type="EMBL" id="JAH69650.1"/>
    </source>
</evidence>
<organism evidence="1">
    <name type="scientific">Anguilla anguilla</name>
    <name type="common">European freshwater eel</name>
    <name type="synonym">Muraena anguilla</name>
    <dbReference type="NCBI Taxonomy" id="7936"/>
    <lineage>
        <taxon>Eukaryota</taxon>
        <taxon>Metazoa</taxon>
        <taxon>Chordata</taxon>
        <taxon>Craniata</taxon>
        <taxon>Vertebrata</taxon>
        <taxon>Euteleostomi</taxon>
        <taxon>Actinopterygii</taxon>
        <taxon>Neopterygii</taxon>
        <taxon>Teleostei</taxon>
        <taxon>Anguilliformes</taxon>
        <taxon>Anguillidae</taxon>
        <taxon>Anguilla</taxon>
    </lineage>
</organism>
<accession>A0A0E9UWS0</accession>
<dbReference type="AlphaFoldDB" id="A0A0E9UWS0"/>
<proteinExistence type="predicted"/>
<name>A0A0E9UWS0_ANGAN</name>
<reference evidence="1" key="2">
    <citation type="journal article" date="2015" name="Fish Shellfish Immunol.">
        <title>Early steps in the European eel (Anguilla anguilla)-Vibrio vulnificus interaction in the gills: Role of the RtxA13 toxin.</title>
        <authorList>
            <person name="Callol A."/>
            <person name="Pajuelo D."/>
            <person name="Ebbesson L."/>
            <person name="Teles M."/>
            <person name="MacKenzie S."/>
            <person name="Amaro C."/>
        </authorList>
    </citation>
    <scope>NUCLEOTIDE SEQUENCE</scope>
</reference>
<reference evidence="1" key="1">
    <citation type="submission" date="2014-11" db="EMBL/GenBank/DDBJ databases">
        <authorList>
            <person name="Amaro Gonzalez C."/>
        </authorList>
    </citation>
    <scope>NUCLEOTIDE SEQUENCE</scope>
</reference>
<protein>
    <submittedName>
        <fullName evidence="1">Uncharacterized protein</fullName>
    </submittedName>
</protein>
<sequence length="46" mass="5542">MVWPRRREFVFCCCQGRISGRVSQLKMAPPYQVWVLHIEYQTPMGR</sequence>
<dbReference type="EMBL" id="GBXM01038927">
    <property type="protein sequence ID" value="JAH69650.1"/>
    <property type="molecule type" value="Transcribed_RNA"/>
</dbReference>